<keyword evidence="2" id="KW-0808">Transferase</keyword>
<dbReference type="InterPro" id="IPR055259">
    <property type="entry name" value="YkvP/CgeB_Glyco_trans-like"/>
</dbReference>
<feature type="domain" description="Spore protein YkvP/CgeB glycosyl transferase-like" evidence="1">
    <location>
        <begin position="202"/>
        <end position="322"/>
    </location>
</feature>
<evidence type="ECO:0000313" key="3">
    <source>
        <dbReference type="EMBL" id="QJB03631.1"/>
    </source>
</evidence>
<dbReference type="EMBL" id="MT143854">
    <property type="protein sequence ID" value="QJB03631.1"/>
    <property type="molecule type" value="Genomic_DNA"/>
</dbReference>
<proteinExistence type="predicted"/>
<organism evidence="2">
    <name type="scientific">viral metagenome</name>
    <dbReference type="NCBI Taxonomy" id="1070528"/>
    <lineage>
        <taxon>unclassified sequences</taxon>
        <taxon>metagenomes</taxon>
        <taxon>organismal metagenomes</taxon>
    </lineage>
</organism>
<protein>
    <submittedName>
        <fullName evidence="2">Putative glycosyltransferase</fullName>
    </submittedName>
</protein>
<sequence>MSNLNVLFLTHRGEGYVGAPQTRHEFEQEVAKHCNCKFAGEGWSLYRAGESMDETVKRVMPNVDLVIDSDNNLHNKKPINRRYKIGHVISDIHAKHYYKLKTPLEYVNLLNKVGYDVIFMRYPRAYGTKHPPDTVYSGLTCDKQWVPWSIKPDKFKQKRKTVDAALIGTINNRVYPLRQKMWDNWEQTLKNYNTIRQRAPTGKTYDRSITSLKNTHIVGDQYCDVLAKTNLLTFGCSVYRYALQKFFEGAASQCVIISDKPDAAERLGFIDGKTYVCVNKDNWGEKTLYLLENHGEARRIARMGMKNVLLNHSHEKRAKQWIKTLSD</sequence>
<name>A0A6M3M372_9ZZZZ</name>
<dbReference type="AlphaFoldDB" id="A0A6M3M372"/>
<dbReference type="Pfam" id="PF13524">
    <property type="entry name" value="Glyco_trans_1_2"/>
    <property type="match status" value="1"/>
</dbReference>
<gene>
    <name evidence="2" type="ORF">MM171A00646_0010</name>
    <name evidence="3" type="ORF">MM171B00596_0009</name>
</gene>
<evidence type="ECO:0000313" key="2">
    <source>
        <dbReference type="EMBL" id="QJB00273.1"/>
    </source>
</evidence>
<dbReference type="EMBL" id="MT143687">
    <property type="protein sequence ID" value="QJB00273.1"/>
    <property type="molecule type" value="Genomic_DNA"/>
</dbReference>
<accession>A0A6M3M372</accession>
<reference evidence="2" key="1">
    <citation type="submission" date="2020-03" db="EMBL/GenBank/DDBJ databases">
        <title>The deep terrestrial virosphere.</title>
        <authorList>
            <person name="Holmfeldt K."/>
            <person name="Nilsson E."/>
            <person name="Simone D."/>
            <person name="Lopez-Fernandez M."/>
            <person name="Wu X."/>
            <person name="de Brujin I."/>
            <person name="Lundin D."/>
            <person name="Andersson A."/>
            <person name="Bertilsson S."/>
            <person name="Dopson M."/>
        </authorList>
    </citation>
    <scope>NUCLEOTIDE SEQUENCE</scope>
    <source>
        <strain evidence="2">MM171A00646</strain>
        <strain evidence="3">MM171B00596</strain>
    </source>
</reference>
<dbReference type="GO" id="GO:0016740">
    <property type="term" value="F:transferase activity"/>
    <property type="evidence" value="ECO:0007669"/>
    <property type="project" value="UniProtKB-KW"/>
</dbReference>
<evidence type="ECO:0000259" key="1">
    <source>
        <dbReference type="Pfam" id="PF13524"/>
    </source>
</evidence>